<dbReference type="PANTHER" id="PTHR43739">
    <property type="entry name" value="XYLOGLUCANASE (EUROFUNG)"/>
    <property type="match status" value="1"/>
</dbReference>
<keyword evidence="1" id="KW-0677">Repeat</keyword>
<dbReference type="Pfam" id="PF15899">
    <property type="entry name" value="BNR_6"/>
    <property type="match status" value="1"/>
</dbReference>
<dbReference type="InterPro" id="IPR002860">
    <property type="entry name" value="BNR_rpt"/>
</dbReference>
<dbReference type="PANTHER" id="PTHR43739:SF5">
    <property type="entry name" value="EXO-ALPHA-SIALIDASE"/>
    <property type="match status" value="1"/>
</dbReference>
<feature type="domain" description="Sortilin N-terminal" evidence="2">
    <location>
        <begin position="193"/>
        <end position="317"/>
    </location>
</feature>
<accession>A0A0F9RXJ8</accession>
<dbReference type="Gene3D" id="2.130.10.10">
    <property type="entry name" value="YVTN repeat-like/Quinoprotein amine dehydrogenase"/>
    <property type="match status" value="4"/>
</dbReference>
<evidence type="ECO:0000259" key="2">
    <source>
        <dbReference type="Pfam" id="PF15902"/>
    </source>
</evidence>
<gene>
    <name evidence="3" type="ORF">LCGC14_0540710</name>
</gene>
<dbReference type="GO" id="GO:0010411">
    <property type="term" value="P:xyloglucan metabolic process"/>
    <property type="evidence" value="ECO:0007669"/>
    <property type="project" value="TreeGrafter"/>
</dbReference>
<dbReference type="AlphaFoldDB" id="A0A0F9RXJ8"/>
<sequence>MRAKSLIFFLLLILIIIGTYIIAGDQEKRSPLLDSWERYLKLKQNSKFNLEWISLGPVMNSARVEAVQCDPANPGTMYVAFGSGNLWKTTNHALTWKPIFENQSALGIGDIALAPSNPNIIWLGSGESLKKARNFTMPGTGVFRSDNGGETWQNMGLPDSYHIGEIAVHPKNPDFVFVAVLGHFWSTNKNRGLYRTIDGGKTWEHVLYVNERTGANDVVISPSNPDVIYVSMWENYPGIYGKESGVYKSIDRGKTWKRLGGGLPEGPKTGRIGLAVSWSNPDKVYALVDNLNKKRDLAAEVYLTLDGGKIWARTHKDDLYIFPGIGWYFADCYVNPQDDEEIFALGVRAAHSVDGGKTFELIGGDVFHLFPNPSETLHLDHCEMWINPENPNHMALGNDGGFYVSYDKGKSWMHYNNIPAGEFYDISVDNQDPYYVYGGVQDDSSVYGPAKEWNSKYADGWQYVWLDAWSGGDGCYTMADPVDPNIVYFSSQNGGIRRKDMRADRSWRIRPRLPKGHSGKLAYNFVAPYIISSHNHLTLYHAGNYVFKSLDRGDSWKLISPDLSVSAHKERKSEAIGAIAESPLEPGVLFAGTDRGAFWVTHNDGTDWTEHSEGLSNGYIRSICPSNSSKSRVYVSVTGINYDDLGNHLYVSENFGKTWTSIVSNLPDEVAYVILEDPVNKDILYAGLYRGVYISVDRGKRWSLLGPDMAATSISDLAIQKKEMDLVVGTHGRGIYKMNVRPIQQAFKKGVPEADVLFETPVARRPWINDTHREPKYSTLERVPITFYLMKEAEVEIQVNDEKGKAIWSSTLMGKKGFNQIRWDLVTEKVDSQRPYFIHYANFAAPGVYEIQIVGEGINLKGELTIIERKSSSF</sequence>
<protein>
    <recommendedName>
        <fullName evidence="2">Sortilin N-terminal domain-containing protein</fullName>
    </recommendedName>
</protein>
<dbReference type="EMBL" id="LAZR01000722">
    <property type="protein sequence ID" value="KKN59564.1"/>
    <property type="molecule type" value="Genomic_DNA"/>
</dbReference>
<dbReference type="InterPro" id="IPR015943">
    <property type="entry name" value="WD40/YVTN_repeat-like_dom_sf"/>
</dbReference>
<proteinExistence type="predicted"/>
<evidence type="ECO:0000313" key="3">
    <source>
        <dbReference type="EMBL" id="KKN59564.1"/>
    </source>
</evidence>
<dbReference type="InterPro" id="IPR052025">
    <property type="entry name" value="Xyloglucanase_GH74"/>
</dbReference>
<evidence type="ECO:0000256" key="1">
    <source>
        <dbReference type="ARBA" id="ARBA00022737"/>
    </source>
</evidence>
<name>A0A0F9RXJ8_9ZZZZ</name>
<dbReference type="SUPFAM" id="SSF110296">
    <property type="entry name" value="Oligoxyloglucan reducing end-specific cellobiohydrolase"/>
    <property type="match status" value="2"/>
</dbReference>
<reference evidence="3" key="1">
    <citation type="journal article" date="2015" name="Nature">
        <title>Complex archaea that bridge the gap between prokaryotes and eukaryotes.</title>
        <authorList>
            <person name="Spang A."/>
            <person name="Saw J.H."/>
            <person name="Jorgensen S.L."/>
            <person name="Zaremba-Niedzwiedzka K."/>
            <person name="Martijn J."/>
            <person name="Lind A.E."/>
            <person name="van Eijk R."/>
            <person name="Schleper C."/>
            <person name="Guy L."/>
            <person name="Ettema T.J."/>
        </authorList>
    </citation>
    <scope>NUCLEOTIDE SEQUENCE</scope>
</reference>
<dbReference type="CDD" id="cd15482">
    <property type="entry name" value="Sialidase_non-viral"/>
    <property type="match status" value="2"/>
</dbReference>
<dbReference type="Pfam" id="PF15902">
    <property type="entry name" value="Sortilin-Vps10"/>
    <property type="match status" value="1"/>
</dbReference>
<organism evidence="3">
    <name type="scientific">marine sediment metagenome</name>
    <dbReference type="NCBI Taxonomy" id="412755"/>
    <lineage>
        <taxon>unclassified sequences</taxon>
        <taxon>metagenomes</taxon>
        <taxon>ecological metagenomes</taxon>
    </lineage>
</organism>
<dbReference type="InterPro" id="IPR031778">
    <property type="entry name" value="Sortilin_N"/>
</dbReference>
<comment type="caution">
    <text evidence="3">The sequence shown here is derived from an EMBL/GenBank/DDBJ whole genome shotgun (WGS) entry which is preliminary data.</text>
</comment>